<dbReference type="Pfam" id="PF13432">
    <property type="entry name" value="TPR_16"/>
    <property type="match status" value="1"/>
</dbReference>
<feature type="region of interest" description="Disordered" evidence="7">
    <location>
        <begin position="1"/>
        <end position="25"/>
    </location>
</feature>
<feature type="region of interest" description="Disordered" evidence="7">
    <location>
        <begin position="81"/>
        <end position="104"/>
    </location>
</feature>
<feature type="repeat" description="TPR" evidence="6">
    <location>
        <begin position="548"/>
        <end position="581"/>
    </location>
</feature>
<comment type="subcellular location">
    <subcellularLocation>
        <location evidence="1">Cytoplasm</location>
    </subcellularLocation>
</comment>
<sequence>MQSFLNGAECGPSNPLKQVAQREGVDHSLFKDRLAPQSSTQLNAFRSSPSFSLQGQAPVARHANPIPHPFNLSHLSAALAESSRSGSASPVPAASQMPLGPNFETRWNDAMVNGLKSSPSMSQAPSRAPVQWAPPSSQESNWVNGYGEWQSSQEKEKQRAIGSGPQMAHNSSYYSGMPGASMGLSQGMGMGYQPSFSQMYGQNFQQPPASSLPLEAQLDPRQMEALFARAEEDWKATDAAISQTAEQMDAKGKGKEREMPATEETVEETITDNVEETKEAKGDFEKVWESLKPEAERLNKLAEWERDFSQFTNDEDDLFDVLNESFNRPDVGQASLDQQTDFLQDERLAMGEGVVARDDGIPQIGNYDFSSPSRHLLSLSASYLWTEANHLLASGGSLSEAAIMIEQFITRSTPQERTQINVSLTEAWATLGRVHAMDEKEEKALEAFQAGSKALEQEGITGKEGIAGEMLTNLAISYVNESLDLAALSTLHRFLSLTHPAYAGPAPTTSSPLLTSPTGSPWVLHQQMTDSFLALAREQYQNGEKVDPDVQVGLGTLFYMMGEYDQARDCWVAALKERPEDYLLWNRLGATLANGGSSEEAVDAYRRALELKPGFTRAISNLGVACLNIGVHREAAEHFLAALSLHPSQSEGNSQQISNDSAALWGTLRKSFIAMELPDLAAKARPGTNLEVFRAAGFEF</sequence>
<dbReference type="Proteomes" id="UP000199727">
    <property type="component" value="Unassembled WGS sequence"/>
</dbReference>
<evidence type="ECO:0000256" key="6">
    <source>
        <dbReference type="PROSITE-ProRule" id="PRU00339"/>
    </source>
</evidence>
<keyword evidence="5 6" id="KW-0802">TPR repeat</keyword>
<dbReference type="InterPro" id="IPR011990">
    <property type="entry name" value="TPR-like_helical_dom_sf"/>
</dbReference>
<dbReference type="OrthoDB" id="10006023at2759"/>
<evidence type="ECO:0000256" key="1">
    <source>
        <dbReference type="ARBA" id="ARBA00004496"/>
    </source>
</evidence>
<dbReference type="PANTHER" id="PTHR10130:SF9">
    <property type="entry name" value="PEROXISOMAL TARGETING SIGNAL RECEPTOR"/>
    <property type="match status" value="1"/>
</dbReference>
<feature type="compositionally biased region" description="Low complexity" evidence="7">
    <location>
        <begin position="81"/>
        <end position="95"/>
    </location>
</feature>
<comment type="caution">
    <text evidence="8">The sequence shown here is derived from an EMBL/GenBank/DDBJ whole genome shotgun (WGS) entry which is preliminary data.</text>
</comment>
<keyword evidence="8" id="KW-0675">Receptor</keyword>
<dbReference type="FunFam" id="1.25.40.10:FF:001260">
    <property type="entry name" value="Unplaced genomic scaffold supercont2.20, whole genome shotgun sequence"/>
    <property type="match status" value="1"/>
</dbReference>
<feature type="compositionally biased region" description="Polar residues" evidence="7">
    <location>
        <begin position="116"/>
        <end position="125"/>
    </location>
</feature>
<dbReference type="GO" id="GO:0005778">
    <property type="term" value="C:peroxisomal membrane"/>
    <property type="evidence" value="ECO:0007669"/>
    <property type="project" value="TreeGrafter"/>
</dbReference>
<dbReference type="AlphaFoldDB" id="A0A854QGX4"/>
<accession>A0A854QGX4</accession>
<dbReference type="SMART" id="SM00028">
    <property type="entry name" value="TPR"/>
    <property type="match status" value="4"/>
</dbReference>
<gene>
    <name evidence="8" type="ORF">C361_02025</name>
</gene>
<dbReference type="SUPFAM" id="SSF48452">
    <property type="entry name" value="TPR-like"/>
    <property type="match status" value="1"/>
</dbReference>
<evidence type="ECO:0000256" key="2">
    <source>
        <dbReference type="ARBA" id="ARBA00005348"/>
    </source>
</evidence>
<feature type="region of interest" description="Disordered" evidence="7">
    <location>
        <begin position="246"/>
        <end position="267"/>
    </location>
</feature>
<feature type="repeat" description="TPR" evidence="6">
    <location>
        <begin position="616"/>
        <end position="649"/>
    </location>
</feature>
<organism evidence="8 9">
    <name type="scientific">Cryptococcus neoformans Tu259-1</name>
    <dbReference type="NCBI Taxonomy" id="1230072"/>
    <lineage>
        <taxon>Eukaryota</taxon>
        <taxon>Fungi</taxon>
        <taxon>Dikarya</taxon>
        <taxon>Basidiomycota</taxon>
        <taxon>Agaricomycotina</taxon>
        <taxon>Tremellomycetes</taxon>
        <taxon>Tremellales</taxon>
        <taxon>Cryptococcaceae</taxon>
        <taxon>Cryptococcus</taxon>
        <taxon>Cryptococcus neoformans species complex</taxon>
    </lineage>
</organism>
<keyword evidence="4" id="KW-0677">Repeat</keyword>
<feature type="region of interest" description="Disordered" evidence="7">
    <location>
        <begin position="116"/>
        <end position="139"/>
    </location>
</feature>
<comment type="similarity">
    <text evidence="2">Belongs to the peroxisomal targeting signal receptor family.</text>
</comment>
<dbReference type="EMBL" id="AMKT01000028">
    <property type="protein sequence ID" value="OXG25024.1"/>
    <property type="molecule type" value="Genomic_DNA"/>
</dbReference>
<evidence type="ECO:0000256" key="7">
    <source>
        <dbReference type="SAM" id="MobiDB-lite"/>
    </source>
</evidence>
<dbReference type="InterPro" id="IPR019734">
    <property type="entry name" value="TPR_rpt"/>
</dbReference>
<dbReference type="PANTHER" id="PTHR10130">
    <property type="entry name" value="PEROXISOMAL TARGETING SIGNAL 1 RECEPTOR PEX5"/>
    <property type="match status" value="1"/>
</dbReference>
<proteinExistence type="inferred from homology"/>
<evidence type="ECO:0000256" key="4">
    <source>
        <dbReference type="ARBA" id="ARBA00022737"/>
    </source>
</evidence>
<keyword evidence="3" id="KW-0963">Cytoplasm</keyword>
<dbReference type="InterPro" id="IPR024111">
    <property type="entry name" value="PEX5/PEX5L"/>
</dbReference>
<reference evidence="8 9" key="1">
    <citation type="submission" date="2017-06" db="EMBL/GenBank/DDBJ databases">
        <title>Global population genomics of the pathogenic fungus Cryptococcus neoformans var. grubii.</title>
        <authorList>
            <person name="Cuomo C."/>
            <person name="Litvintseva A."/>
            <person name="Chen Y."/>
            <person name="Young S."/>
            <person name="Zeng Q."/>
            <person name="Chapman S."/>
            <person name="Gujja S."/>
            <person name="Saif S."/>
            <person name="Birren B."/>
        </authorList>
    </citation>
    <scope>NUCLEOTIDE SEQUENCE [LARGE SCALE GENOMIC DNA]</scope>
    <source>
        <strain evidence="8 9">Tu259-1</strain>
    </source>
</reference>
<dbReference type="Gene3D" id="1.25.40.10">
    <property type="entry name" value="Tetratricopeptide repeat domain"/>
    <property type="match status" value="1"/>
</dbReference>
<dbReference type="GO" id="GO:0016560">
    <property type="term" value="P:protein import into peroxisome matrix, docking"/>
    <property type="evidence" value="ECO:0007669"/>
    <property type="project" value="TreeGrafter"/>
</dbReference>
<name>A0A854QGX4_CRYNE</name>
<feature type="repeat" description="TPR" evidence="6">
    <location>
        <begin position="582"/>
        <end position="615"/>
    </location>
</feature>
<dbReference type="GO" id="GO:0005829">
    <property type="term" value="C:cytosol"/>
    <property type="evidence" value="ECO:0007669"/>
    <property type="project" value="TreeGrafter"/>
</dbReference>
<protein>
    <submittedName>
        <fullName evidence="8">Peroxisome targeting signal receptor</fullName>
    </submittedName>
</protein>
<evidence type="ECO:0000256" key="3">
    <source>
        <dbReference type="ARBA" id="ARBA00022490"/>
    </source>
</evidence>
<dbReference type="GO" id="GO:0005052">
    <property type="term" value="F:peroxisome matrix targeting signal-1 binding"/>
    <property type="evidence" value="ECO:0007669"/>
    <property type="project" value="TreeGrafter"/>
</dbReference>
<evidence type="ECO:0000313" key="9">
    <source>
        <dbReference type="Proteomes" id="UP000199727"/>
    </source>
</evidence>
<evidence type="ECO:0000313" key="8">
    <source>
        <dbReference type="EMBL" id="OXG25024.1"/>
    </source>
</evidence>
<evidence type="ECO:0000256" key="5">
    <source>
        <dbReference type="ARBA" id="ARBA00022803"/>
    </source>
</evidence>
<feature type="compositionally biased region" description="Basic and acidic residues" evidence="7">
    <location>
        <begin position="248"/>
        <end position="260"/>
    </location>
</feature>
<dbReference type="PROSITE" id="PS50005">
    <property type="entry name" value="TPR"/>
    <property type="match status" value="3"/>
</dbReference>